<dbReference type="RefSeq" id="WP_151692404.1">
    <property type="nucleotide sequence ID" value="NZ_BMGX01000002.1"/>
</dbReference>
<dbReference type="InterPro" id="IPR038607">
    <property type="entry name" value="PhoD-like_sf"/>
</dbReference>
<evidence type="ECO:0000313" key="4">
    <source>
        <dbReference type="Proteomes" id="UP000484164"/>
    </source>
</evidence>
<keyword evidence="1" id="KW-0732">Signal</keyword>
<dbReference type="Proteomes" id="UP000484164">
    <property type="component" value="Unassembled WGS sequence"/>
</dbReference>
<evidence type="ECO:0000259" key="2">
    <source>
        <dbReference type="Pfam" id="PF09423"/>
    </source>
</evidence>
<dbReference type="EMBL" id="WBVQ01000001">
    <property type="protein sequence ID" value="KAB2817716.1"/>
    <property type="molecule type" value="Genomic_DNA"/>
</dbReference>
<dbReference type="OrthoDB" id="9763616at2"/>
<feature type="signal peptide" evidence="1">
    <location>
        <begin position="1"/>
        <end position="19"/>
    </location>
</feature>
<feature type="domain" description="PhoD-like phosphatase metallophosphatase" evidence="2">
    <location>
        <begin position="261"/>
        <end position="400"/>
    </location>
</feature>
<reference evidence="3 4" key="1">
    <citation type="submission" date="2019-10" db="EMBL/GenBank/DDBJ databases">
        <title>Genome sequence of Phaeocystidibacter marisrubri JCM30614 (type strain).</title>
        <authorList>
            <person name="Bowman J.P."/>
        </authorList>
    </citation>
    <scope>NUCLEOTIDE SEQUENCE [LARGE SCALE GENOMIC DNA]</scope>
    <source>
        <strain evidence="3 4">JCM 30614</strain>
    </source>
</reference>
<feature type="chain" id="PRO_5026855253" evidence="1">
    <location>
        <begin position="20"/>
        <end position="435"/>
    </location>
</feature>
<organism evidence="3 4">
    <name type="scientific">Phaeocystidibacter marisrubri</name>
    <dbReference type="NCBI Taxonomy" id="1577780"/>
    <lineage>
        <taxon>Bacteria</taxon>
        <taxon>Pseudomonadati</taxon>
        <taxon>Bacteroidota</taxon>
        <taxon>Flavobacteriia</taxon>
        <taxon>Flavobacteriales</taxon>
        <taxon>Phaeocystidibacteraceae</taxon>
        <taxon>Phaeocystidibacter</taxon>
    </lineage>
</organism>
<dbReference type="CDD" id="cd07389">
    <property type="entry name" value="MPP_PhoD"/>
    <property type="match status" value="1"/>
</dbReference>
<protein>
    <submittedName>
        <fullName evidence="3">Alkaline phosphatase family protein</fullName>
    </submittedName>
</protein>
<evidence type="ECO:0000313" key="3">
    <source>
        <dbReference type="EMBL" id="KAB2817716.1"/>
    </source>
</evidence>
<gene>
    <name evidence="3" type="ORF">F8C82_04750</name>
</gene>
<comment type="caution">
    <text evidence="3">The sequence shown here is derived from an EMBL/GenBank/DDBJ whole genome shotgun (WGS) entry which is preliminary data.</text>
</comment>
<evidence type="ECO:0000256" key="1">
    <source>
        <dbReference type="SAM" id="SignalP"/>
    </source>
</evidence>
<dbReference type="Gene3D" id="3.60.21.70">
    <property type="entry name" value="PhoD-like phosphatase"/>
    <property type="match status" value="1"/>
</dbReference>
<name>A0A6L3ZI79_9FLAO</name>
<sequence length="435" mass="49205">MTKIQYLSVLASIPLLSFAQPHLQVTIGEVNHREAYFSCIAYDASYRLEFYLSNDNKGVIHDKQGARISYEQNLPIRFTGLTPNQSYDLRVKYANNYAPTDTGVVALASIHTPLDWQHRVPAPDFSFVAGSCNYINEEDTDRPGSPYGGDYEIFTSMAAEDADFTLWLGDNVYQRPSDYSSPSGLSRRFIQDRTNAHLQKLLSTRPNYAILDDHDCGPNDMNSSYFLIDSGLTAFKTFWPRSQYGVRNVNDLRWIQVHSDVVFIGLDNRTHRTSTNSPTPQILGTEQIEWLISQIEFYNRASFFIISIGGQVLNSEAVFETYATYPEEQEYLLDRLASLETNNIIFLTGDRHHSEASSIQTKEGFRIVDLTISPLTSGVASATKGENNSNRIGELIHQRNYALITVKGESGDRVLIAEYKNKDGEEIITYTFRSL</sequence>
<dbReference type="PANTHER" id="PTHR33987">
    <property type="entry name" value="CALCINEURIN-LIKE METALLO-PHOSPHOESTERASE SUPERFAMILY PROTEIN"/>
    <property type="match status" value="1"/>
</dbReference>
<dbReference type="InterPro" id="IPR018946">
    <property type="entry name" value="PhoD-like_MPP"/>
</dbReference>
<dbReference type="SUPFAM" id="SSF56300">
    <property type="entry name" value="Metallo-dependent phosphatases"/>
    <property type="match status" value="1"/>
</dbReference>
<dbReference type="InterPro" id="IPR029052">
    <property type="entry name" value="Metallo-depent_PP-like"/>
</dbReference>
<keyword evidence="4" id="KW-1185">Reference proteome</keyword>
<proteinExistence type="predicted"/>
<accession>A0A6L3ZI79</accession>
<dbReference type="PANTHER" id="PTHR33987:SF1">
    <property type="entry name" value="CALCINEURIN-LIKE METALLO-PHOSPHOESTERASE SUPERFAMILY PROTEIN"/>
    <property type="match status" value="1"/>
</dbReference>
<dbReference type="Pfam" id="PF09423">
    <property type="entry name" value="PhoD"/>
    <property type="match status" value="1"/>
</dbReference>
<dbReference type="AlphaFoldDB" id="A0A6L3ZI79"/>